<dbReference type="EMBL" id="SAIY01000011">
    <property type="protein sequence ID" value="NGM15776.1"/>
    <property type="molecule type" value="Genomic_DNA"/>
</dbReference>
<evidence type="ECO:0000313" key="2">
    <source>
        <dbReference type="EMBL" id="NGM15776.1"/>
    </source>
</evidence>
<reference evidence="2 3" key="1">
    <citation type="submission" date="2020-02" db="EMBL/GenBank/DDBJ databases">
        <title>Draft Genome Sequence of Verrucosispora sp. Strain CWR15, Isolated from Gulf of Mexico Sponge.</title>
        <authorList>
            <person name="Kennedy S.J."/>
            <person name="Cella E."/>
            <person name="Azarian T."/>
            <person name="Baker B.J."/>
            <person name="Shaw L.N."/>
        </authorList>
    </citation>
    <scope>NUCLEOTIDE SEQUENCE [LARGE SCALE GENOMIC DNA]</scope>
    <source>
        <strain evidence="2 3">CWR15</strain>
    </source>
</reference>
<gene>
    <name evidence="2" type="ORF">ENC19_25670</name>
</gene>
<dbReference type="InterPro" id="IPR007055">
    <property type="entry name" value="BON_dom"/>
</dbReference>
<dbReference type="Proteomes" id="UP000478148">
    <property type="component" value="Unassembled WGS sequence"/>
</dbReference>
<dbReference type="Pfam" id="PF04972">
    <property type="entry name" value="BON"/>
    <property type="match status" value="1"/>
</dbReference>
<name>A0A6M1LBZ2_9ACTN</name>
<protein>
    <submittedName>
        <fullName evidence="2">BON domain-containing protein</fullName>
    </submittedName>
</protein>
<organism evidence="2 3">
    <name type="scientific">Verrucosispora sioxanthis</name>
    <dbReference type="NCBI Taxonomy" id="2499994"/>
    <lineage>
        <taxon>Bacteria</taxon>
        <taxon>Bacillati</taxon>
        <taxon>Actinomycetota</taxon>
        <taxon>Actinomycetes</taxon>
        <taxon>Micromonosporales</taxon>
        <taxon>Micromonosporaceae</taxon>
        <taxon>Micromonospora</taxon>
    </lineage>
</organism>
<feature type="domain" description="BON" evidence="1">
    <location>
        <begin position="22"/>
        <end position="90"/>
    </location>
</feature>
<evidence type="ECO:0000313" key="3">
    <source>
        <dbReference type="Proteomes" id="UP000478148"/>
    </source>
</evidence>
<dbReference type="Gene3D" id="3.30.1340.30">
    <property type="match status" value="1"/>
</dbReference>
<accession>A0A6M1LBZ2</accession>
<sequence>MTHPWFFPHDMPPLFYAEPTTADTRLACRLLTRMQQDSRLRHERICIEVQNRVVVLEGTVSTAGLSAEAHALAWRTPGVHDVSNRLRHLEG</sequence>
<proteinExistence type="predicted"/>
<comment type="caution">
    <text evidence="2">The sequence shown here is derived from an EMBL/GenBank/DDBJ whole genome shotgun (WGS) entry which is preliminary data.</text>
</comment>
<dbReference type="AlphaFoldDB" id="A0A6M1LBZ2"/>
<evidence type="ECO:0000259" key="1">
    <source>
        <dbReference type="PROSITE" id="PS50914"/>
    </source>
</evidence>
<dbReference type="PROSITE" id="PS50914">
    <property type="entry name" value="BON"/>
    <property type="match status" value="1"/>
</dbReference>
<keyword evidence="3" id="KW-1185">Reference proteome</keyword>
<dbReference type="RefSeq" id="WP_164449627.1">
    <property type="nucleotide sequence ID" value="NZ_SAIY01000011.1"/>
</dbReference>